<gene>
    <name evidence="2" type="ORF">E2636_11785</name>
</gene>
<sequence>MKILVIGGTSFVGRYLVEAAVEKGHEVVLFNRGKTNVEVFKDVRHIKGDRRIDAKLVGQEQWDVVFDTCAYSPQDLQPMLDSLKNKTKTYMFISTISVYDDYKNGRPNELSSTFTQKIETDEVTGDTYGPLKVMCEQLVNDIFKERALIIRPCIIVGPHDPTDRFTYYAKRLTKEGKVAIPGGDELNRLVQWIDVRDMAKWIVQMVEEGKSGTFNAASDPLSLNNFIDEISTEVIKKVWISDEVLEKEDLGSRRYPFWMPFSIDYPEGFFIVKNEQAVKNGLTFRPLSKTAHDTREWALKRELKAGPTLQQEQLLIHNK</sequence>
<proteinExistence type="predicted"/>
<dbReference type="EMBL" id="CP038015">
    <property type="protein sequence ID" value="QBP41787.1"/>
    <property type="molecule type" value="Genomic_DNA"/>
</dbReference>
<dbReference type="InterPro" id="IPR001509">
    <property type="entry name" value="Epimerase_deHydtase"/>
</dbReference>
<organism evidence="2 3">
    <name type="scientific">Paenisporosarcina antarctica</name>
    <dbReference type="NCBI Taxonomy" id="417367"/>
    <lineage>
        <taxon>Bacteria</taxon>
        <taxon>Bacillati</taxon>
        <taxon>Bacillota</taxon>
        <taxon>Bacilli</taxon>
        <taxon>Bacillales</taxon>
        <taxon>Caryophanaceae</taxon>
        <taxon>Paenisporosarcina</taxon>
    </lineage>
</organism>
<name>A0A4P6ZZB1_9BACL</name>
<accession>A0A4P6ZZB1</accession>
<evidence type="ECO:0000313" key="3">
    <source>
        <dbReference type="Proteomes" id="UP000294292"/>
    </source>
</evidence>
<feature type="domain" description="NAD-dependent epimerase/dehydratase" evidence="1">
    <location>
        <begin position="83"/>
        <end position="216"/>
    </location>
</feature>
<feature type="domain" description="NAD-dependent epimerase/dehydratase" evidence="1">
    <location>
        <begin position="3"/>
        <end position="68"/>
    </location>
</feature>
<protein>
    <submittedName>
        <fullName evidence="2">NAD-dependent epimerase/dehydratase family protein</fullName>
    </submittedName>
</protein>
<dbReference type="Gene3D" id="3.40.50.720">
    <property type="entry name" value="NAD(P)-binding Rossmann-like Domain"/>
    <property type="match status" value="1"/>
</dbReference>
<dbReference type="OrthoDB" id="9809586at2"/>
<evidence type="ECO:0000313" key="2">
    <source>
        <dbReference type="EMBL" id="QBP41787.1"/>
    </source>
</evidence>
<dbReference type="RefSeq" id="WP_134210362.1">
    <property type="nucleotide sequence ID" value="NZ_CP038015.1"/>
</dbReference>
<dbReference type="InterPro" id="IPR050177">
    <property type="entry name" value="Lipid_A_modif_metabolic_enz"/>
</dbReference>
<keyword evidence="3" id="KW-1185">Reference proteome</keyword>
<dbReference type="AlphaFoldDB" id="A0A4P6ZZB1"/>
<dbReference type="PANTHER" id="PTHR43245">
    <property type="entry name" value="BIFUNCTIONAL POLYMYXIN RESISTANCE PROTEIN ARNA"/>
    <property type="match status" value="1"/>
</dbReference>
<dbReference type="Proteomes" id="UP000294292">
    <property type="component" value="Chromosome"/>
</dbReference>
<dbReference type="SUPFAM" id="SSF51735">
    <property type="entry name" value="NAD(P)-binding Rossmann-fold domains"/>
    <property type="match status" value="1"/>
</dbReference>
<dbReference type="KEGG" id="panc:E2636_11785"/>
<dbReference type="Pfam" id="PF01370">
    <property type="entry name" value="Epimerase"/>
    <property type="match status" value="2"/>
</dbReference>
<dbReference type="PANTHER" id="PTHR43245:SF13">
    <property type="entry name" value="UDP-D-APIOSE_UDP-D-XYLOSE SYNTHASE 2"/>
    <property type="match status" value="1"/>
</dbReference>
<dbReference type="InterPro" id="IPR036291">
    <property type="entry name" value="NAD(P)-bd_dom_sf"/>
</dbReference>
<reference evidence="2 3" key="1">
    <citation type="submission" date="2019-03" db="EMBL/GenBank/DDBJ databases">
        <title>Complete genome sequence of Paenisporosarcina antarctica CGMCC 1.6503T.</title>
        <authorList>
            <person name="Rong J.-C."/>
            <person name="Chi N.-Y."/>
            <person name="Zhang Q.-F."/>
        </authorList>
    </citation>
    <scope>NUCLEOTIDE SEQUENCE [LARGE SCALE GENOMIC DNA]</scope>
    <source>
        <strain evidence="2 3">CGMCC 1.6503</strain>
    </source>
</reference>
<evidence type="ECO:0000259" key="1">
    <source>
        <dbReference type="Pfam" id="PF01370"/>
    </source>
</evidence>